<dbReference type="EMBL" id="HF936631">
    <property type="protein sequence ID" value="CCX34793.1"/>
    <property type="molecule type" value="Genomic_DNA"/>
</dbReference>
<feature type="coiled-coil region" evidence="1">
    <location>
        <begin position="73"/>
        <end position="107"/>
    </location>
</feature>
<gene>
    <name evidence="2" type="ORF">PCON_04310</name>
</gene>
<reference evidence="2 3" key="1">
    <citation type="journal article" date="2013" name="PLoS Genet.">
        <title>The genome and development-dependent transcriptomes of Pyronema confluens: a window into fungal evolution.</title>
        <authorList>
            <person name="Traeger S."/>
            <person name="Altegoer F."/>
            <person name="Freitag M."/>
            <person name="Gabaldon T."/>
            <person name="Kempken F."/>
            <person name="Kumar A."/>
            <person name="Marcet-Houben M."/>
            <person name="Poggeler S."/>
            <person name="Stajich J.E."/>
            <person name="Nowrousian M."/>
        </authorList>
    </citation>
    <scope>NUCLEOTIDE SEQUENCE [LARGE SCALE GENOMIC DNA]</scope>
    <source>
        <strain evidence="3">CBS 100304</strain>
        <tissue evidence="2">Vegetative mycelium</tissue>
    </source>
</reference>
<name>U4LYA2_PYROM</name>
<dbReference type="AlphaFoldDB" id="U4LYA2"/>
<proteinExistence type="predicted"/>
<keyword evidence="1" id="KW-0175">Coiled coil</keyword>
<evidence type="ECO:0000256" key="1">
    <source>
        <dbReference type="SAM" id="Coils"/>
    </source>
</evidence>
<feature type="coiled-coil region" evidence="1">
    <location>
        <begin position="406"/>
        <end position="446"/>
    </location>
</feature>
<protein>
    <submittedName>
        <fullName evidence="2">Uncharacterized protein</fullName>
    </submittedName>
</protein>
<keyword evidence="3" id="KW-1185">Reference proteome</keyword>
<dbReference type="OrthoDB" id="10325779at2759"/>
<dbReference type="Proteomes" id="UP000018144">
    <property type="component" value="Unassembled WGS sequence"/>
</dbReference>
<organism evidence="2 3">
    <name type="scientific">Pyronema omphalodes (strain CBS 100304)</name>
    <name type="common">Pyronema confluens</name>
    <dbReference type="NCBI Taxonomy" id="1076935"/>
    <lineage>
        <taxon>Eukaryota</taxon>
        <taxon>Fungi</taxon>
        <taxon>Dikarya</taxon>
        <taxon>Ascomycota</taxon>
        <taxon>Pezizomycotina</taxon>
        <taxon>Pezizomycetes</taxon>
        <taxon>Pezizales</taxon>
        <taxon>Pyronemataceae</taxon>
        <taxon>Pyronema</taxon>
    </lineage>
</organism>
<evidence type="ECO:0000313" key="3">
    <source>
        <dbReference type="Proteomes" id="UP000018144"/>
    </source>
</evidence>
<accession>U4LYA2</accession>
<evidence type="ECO:0000313" key="2">
    <source>
        <dbReference type="EMBL" id="CCX34793.1"/>
    </source>
</evidence>
<sequence length="528" mass="60659">MGIDQLFGKSYVLSNIAPQPSNVFEQFQQVHTYYQAKNGELCAANNELKSRLSYVEQALASEIVLRSAATSHLRDALEKLKDSQELVDTLKKQCQKHQEDLDEYQSAEASKQHILENANNGAQNLIEIEKDPSEPDLQRTIRQQQSKITQFKDQLIATINYNRILNKELERLESTSDIHNLHKSVTKELTSLRAELTQQTTNVGMLCNQLQTMVQCNDELRAVLSGHNAIINEMIQPFKDVAVSKEGRRFLKEFEIECTHGGRKLDLTCLVRVFDEMRNSSNMLRLNAEEESKRNSQLVTDIERLTYMNGEMLKSFEPADKTKHGRAFLAEFERPCLKGGRILDITALMTIIAGLRGYRDQVKKELDKKTAEFQELSKALKLSEGRTQQTQELLIKRLEYLSDNQLEKWERTLEAEEMLKTAQEDLKALKADMDKLIIEKKTLEEDYISMKGKYFELRGQKETVRQLVQSARCCFTAAEIEDFVMSKDCTGDDCDLHRISNTTDKIVNLDFTACMSEYEVKPLSVRNQ</sequence>